<dbReference type="SMART" id="SM00320">
    <property type="entry name" value="WD40"/>
    <property type="match status" value="7"/>
</dbReference>
<dbReference type="OrthoDB" id="1852675at2759"/>
<dbReference type="SMART" id="SM00184">
    <property type="entry name" value="RING"/>
    <property type="match status" value="1"/>
</dbReference>
<dbReference type="PROSITE" id="PS00518">
    <property type="entry name" value="ZF_RING_1"/>
    <property type="match status" value="1"/>
</dbReference>
<feature type="repeat" description="WD" evidence="7">
    <location>
        <begin position="288"/>
        <end position="329"/>
    </location>
</feature>
<keyword evidence="5" id="KW-0862">Zinc</keyword>
<dbReference type="AlphaFoldDB" id="A0A5B8MLQ4"/>
<dbReference type="PROSITE" id="PS50294">
    <property type="entry name" value="WD_REPEATS_REGION"/>
    <property type="match status" value="3"/>
</dbReference>
<dbReference type="Pfam" id="PF00400">
    <property type="entry name" value="WD40"/>
    <property type="match status" value="6"/>
</dbReference>
<keyword evidence="3" id="KW-0677">Repeat</keyword>
<dbReference type="SUPFAM" id="SSF50978">
    <property type="entry name" value="WD40 repeat-like"/>
    <property type="match status" value="1"/>
</dbReference>
<dbReference type="GO" id="GO:0046540">
    <property type="term" value="C:U4/U6 x U5 tri-snRNP complex"/>
    <property type="evidence" value="ECO:0007669"/>
    <property type="project" value="TreeGrafter"/>
</dbReference>
<dbReference type="PROSITE" id="PS00678">
    <property type="entry name" value="WD_REPEATS_1"/>
    <property type="match status" value="2"/>
</dbReference>
<dbReference type="PROSITE" id="PS50089">
    <property type="entry name" value="ZF_RING_2"/>
    <property type="match status" value="1"/>
</dbReference>
<evidence type="ECO:0000256" key="8">
    <source>
        <dbReference type="SAM" id="MobiDB-lite"/>
    </source>
</evidence>
<dbReference type="GO" id="GO:0030621">
    <property type="term" value="F:U4 snRNA binding"/>
    <property type="evidence" value="ECO:0007669"/>
    <property type="project" value="TreeGrafter"/>
</dbReference>
<dbReference type="InterPro" id="IPR036322">
    <property type="entry name" value="WD40_repeat_dom_sf"/>
</dbReference>
<dbReference type="InterPro" id="IPR013083">
    <property type="entry name" value="Znf_RING/FYVE/PHD"/>
</dbReference>
<evidence type="ECO:0000313" key="10">
    <source>
        <dbReference type="EMBL" id="QDZ20944.1"/>
    </source>
</evidence>
<keyword evidence="4 6" id="KW-0863">Zinc-finger</keyword>
<dbReference type="InterPro" id="IPR017907">
    <property type="entry name" value="Znf_RING_CS"/>
</dbReference>
<evidence type="ECO:0000256" key="6">
    <source>
        <dbReference type="PROSITE-ProRule" id="PRU00175"/>
    </source>
</evidence>
<dbReference type="InterPro" id="IPR015943">
    <property type="entry name" value="WD40/YVTN_repeat-like_dom_sf"/>
</dbReference>
<dbReference type="InterPro" id="IPR001680">
    <property type="entry name" value="WD40_rpt"/>
</dbReference>
<dbReference type="EMBL" id="CP031037">
    <property type="protein sequence ID" value="QDZ20944.1"/>
    <property type="molecule type" value="Genomic_DNA"/>
</dbReference>
<evidence type="ECO:0000313" key="11">
    <source>
        <dbReference type="Proteomes" id="UP000316726"/>
    </source>
</evidence>
<dbReference type="GO" id="GO:0008270">
    <property type="term" value="F:zinc ion binding"/>
    <property type="evidence" value="ECO:0007669"/>
    <property type="project" value="UniProtKB-KW"/>
</dbReference>
<proteinExistence type="predicted"/>
<keyword evidence="1 7" id="KW-0853">WD repeat</keyword>
<dbReference type="PRINTS" id="PR00320">
    <property type="entry name" value="GPROTEINBRPT"/>
</dbReference>
<dbReference type="SUPFAM" id="SSF57850">
    <property type="entry name" value="RING/U-box"/>
    <property type="match status" value="1"/>
</dbReference>
<evidence type="ECO:0000256" key="2">
    <source>
        <dbReference type="ARBA" id="ARBA00022723"/>
    </source>
</evidence>
<dbReference type="GO" id="GO:0000398">
    <property type="term" value="P:mRNA splicing, via spliceosome"/>
    <property type="evidence" value="ECO:0007669"/>
    <property type="project" value="TreeGrafter"/>
</dbReference>
<evidence type="ECO:0000256" key="1">
    <source>
        <dbReference type="ARBA" id="ARBA00022574"/>
    </source>
</evidence>
<dbReference type="InterPro" id="IPR020472">
    <property type="entry name" value="WD40_PAC1"/>
</dbReference>
<feature type="repeat" description="WD" evidence="7">
    <location>
        <begin position="371"/>
        <end position="410"/>
    </location>
</feature>
<dbReference type="Gene3D" id="2.130.10.10">
    <property type="entry name" value="YVTN repeat-like/Quinoprotein amine dehydrogenase"/>
    <property type="match status" value="3"/>
</dbReference>
<reference evidence="10 11" key="1">
    <citation type="submission" date="2018-07" db="EMBL/GenBank/DDBJ databases">
        <title>The complete nuclear genome of the prasinophyte Chloropicon primus (CCMP1205).</title>
        <authorList>
            <person name="Pombert J.-F."/>
            <person name="Otis C."/>
            <person name="Turmel M."/>
            <person name="Lemieux C."/>
        </authorList>
    </citation>
    <scope>NUCLEOTIDE SEQUENCE [LARGE SCALE GENOMIC DNA]</scope>
    <source>
        <strain evidence="10 11">CCMP1205</strain>
    </source>
</reference>
<dbReference type="PANTHER" id="PTHR19846:SF0">
    <property type="entry name" value="PRE-MRNA PROCESSING FACTOR 4"/>
    <property type="match status" value="1"/>
</dbReference>
<dbReference type="CDD" id="cd16449">
    <property type="entry name" value="RING-HC"/>
    <property type="match status" value="1"/>
</dbReference>
<dbReference type="InterPro" id="IPR019775">
    <property type="entry name" value="WD40_repeat_CS"/>
</dbReference>
<evidence type="ECO:0000256" key="3">
    <source>
        <dbReference type="ARBA" id="ARBA00022737"/>
    </source>
</evidence>
<keyword evidence="2" id="KW-0479">Metal-binding</keyword>
<sequence length="500" mass="54721">MQCKICLEAAENTRVTKCGHTFCEECLSLWWLNEKAQNKQQTCPTCRRCLSNEADVFAVYDDRGSDRGKGSVAKEARDLSGGSVCHYLSDIANQFKFLERENSVLHARCAALTAEISLLRALRGPSGEGEAGEDDQCGARDGTTKNGGDSVGEGKGTSKENEDPKAKSALPAVGLPGVETASKAKALKDLKATRVYRSHQGPVHGIHVSGEGHFVATASWDCTCKIHKIHRMKGEDDGSGKVSCVSLKHDQGLYQTQFHPRSEAILATASGSLVNLWDLKTRRRTRAFDSHGDDVHDVDFSADGQRICSASADRTLMTWDIEHGKQISHLFGHESEVYGCRYISNGALASCGFDSSVRVFDPRSGKQVQNLLGHEGCVIGVDVGPNIIASGSDDRTCRLWDLRTWKPLAILHHHAGEVKRVAFSNNYQFLATASGDRSIRVYDTASLHCVRILSGHSDHVFSCSWMPGDDEIVTASHDCSWRLFQLKEAKDDGRGRNVTE</sequence>
<feature type="region of interest" description="Disordered" evidence="8">
    <location>
        <begin position="124"/>
        <end position="171"/>
    </location>
</feature>
<dbReference type="InterPro" id="IPR001841">
    <property type="entry name" value="Znf_RING"/>
</dbReference>
<dbReference type="Gene3D" id="3.30.40.10">
    <property type="entry name" value="Zinc/RING finger domain, C3HC4 (zinc finger)"/>
    <property type="match status" value="1"/>
</dbReference>
<evidence type="ECO:0000256" key="5">
    <source>
        <dbReference type="ARBA" id="ARBA00022833"/>
    </source>
</evidence>
<protein>
    <submittedName>
        <fullName evidence="10">WD40 repeat domain-containing protein</fullName>
    </submittedName>
</protein>
<gene>
    <name evidence="10" type="ORF">A3770_04p34620</name>
</gene>
<name>A0A5B8MLQ4_9CHLO</name>
<evidence type="ECO:0000259" key="9">
    <source>
        <dbReference type="PROSITE" id="PS50089"/>
    </source>
</evidence>
<evidence type="ECO:0000256" key="4">
    <source>
        <dbReference type="ARBA" id="ARBA00022771"/>
    </source>
</evidence>
<feature type="domain" description="RING-type" evidence="9">
    <location>
        <begin position="3"/>
        <end position="47"/>
    </location>
</feature>
<feature type="compositionally biased region" description="Basic and acidic residues" evidence="8">
    <location>
        <begin position="156"/>
        <end position="166"/>
    </location>
</feature>
<feature type="repeat" description="WD" evidence="7">
    <location>
        <begin position="246"/>
        <end position="287"/>
    </location>
</feature>
<feature type="repeat" description="WD" evidence="7">
    <location>
        <begin position="453"/>
        <end position="494"/>
    </location>
</feature>
<dbReference type="PANTHER" id="PTHR19846">
    <property type="entry name" value="WD40 REPEAT PROTEIN"/>
    <property type="match status" value="1"/>
</dbReference>
<evidence type="ECO:0000256" key="7">
    <source>
        <dbReference type="PROSITE-ProRule" id="PRU00221"/>
    </source>
</evidence>
<keyword evidence="11" id="KW-1185">Reference proteome</keyword>
<organism evidence="10 11">
    <name type="scientific">Chloropicon primus</name>
    <dbReference type="NCBI Taxonomy" id="1764295"/>
    <lineage>
        <taxon>Eukaryota</taxon>
        <taxon>Viridiplantae</taxon>
        <taxon>Chlorophyta</taxon>
        <taxon>Chloropicophyceae</taxon>
        <taxon>Chloropicales</taxon>
        <taxon>Chloropicaceae</taxon>
        <taxon>Chloropicon</taxon>
    </lineage>
</organism>
<dbReference type="InterPro" id="IPR027370">
    <property type="entry name" value="Znf-RING_euk"/>
</dbReference>
<dbReference type="STRING" id="1764295.A0A5B8MLQ4"/>
<dbReference type="GO" id="GO:0017070">
    <property type="term" value="F:U6 snRNA binding"/>
    <property type="evidence" value="ECO:0007669"/>
    <property type="project" value="TreeGrafter"/>
</dbReference>
<dbReference type="PROSITE" id="PS50082">
    <property type="entry name" value="WD_REPEATS_2"/>
    <property type="match status" value="5"/>
</dbReference>
<dbReference type="Pfam" id="PF13445">
    <property type="entry name" value="zf-RING_UBOX"/>
    <property type="match status" value="1"/>
</dbReference>
<dbReference type="CDD" id="cd00200">
    <property type="entry name" value="WD40"/>
    <property type="match status" value="1"/>
</dbReference>
<accession>A0A5B8MLQ4</accession>
<dbReference type="Proteomes" id="UP000316726">
    <property type="component" value="Chromosome 4"/>
</dbReference>
<feature type="repeat" description="WD" evidence="7">
    <location>
        <begin position="411"/>
        <end position="452"/>
    </location>
</feature>